<feature type="compositionally biased region" description="Polar residues" evidence="1">
    <location>
        <begin position="1"/>
        <end position="12"/>
    </location>
</feature>
<feature type="domain" description="N-acetylmuramidase" evidence="2">
    <location>
        <begin position="149"/>
        <end position="314"/>
    </location>
</feature>
<accession>A0A3B0YBV3</accession>
<gene>
    <name evidence="3" type="ORF">MNBD_GAMMA11-2555</name>
</gene>
<dbReference type="InterPro" id="IPR036366">
    <property type="entry name" value="PGBDSf"/>
</dbReference>
<evidence type="ECO:0000256" key="1">
    <source>
        <dbReference type="SAM" id="MobiDB-lite"/>
    </source>
</evidence>
<dbReference type="InterPro" id="IPR024408">
    <property type="entry name" value="Muramidase"/>
</dbReference>
<sequence length="318" mass="35692">MITITGSVGNRSRSGKRAKNLSSDVKKVQRLLNTNLPIMTPCLRLKVDGDCGSITIGAILQFQYRVMGMKKPDGRVDPRKGTLKKLNAYSAQNKKPAPATFDSMLLRVQMFLKNHTPPEIENEPYSLIVSKKLVEADYVEAAKQLGVDVASIKAVAQVESLGDGFLSNGKPKILFEGHWFSNKSKRKYDKTHPTISFKSQTSKYYKGKEAEYSRYNAAKALDEAAAMESTSWGKFQIMGFNHKEAGYSTVQMFVKAMHVSEGEQLNAFINFIKSKGLDDALKSRRWVDFAKGYNGKKYYINKYDEKLKQAYTAFSARG</sequence>
<dbReference type="Pfam" id="PF11860">
    <property type="entry name" value="Muramidase"/>
    <property type="match status" value="1"/>
</dbReference>
<feature type="region of interest" description="Disordered" evidence="1">
    <location>
        <begin position="1"/>
        <end position="23"/>
    </location>
</feature>
<evidence type="ECO:0000259" key="2">
    <source>
        <dbReference type="Pfam" id="PF11860"/>
    </source>
</evidence>
<protein>
    <submittedName>
        <fullName evidence="3">Phage-encoded peptidoglycan binding protein</fullName>
    </submittedName>
</protein>
<evidence type="ECO:0000313" key="3">
    <source>
        <dbReference type="EMBL" id="VAW66164.1"/>
    </source>
</evidence>
<name>A0A3B0YBV3_9ZZZZ</name>
<organism evidence="3">
    <name type="scientific">hydrothermal vent metagenome</name>
    <dbReference type="NCBI Taxonomy" id="652676"/>
    <lineage>
        <taxon>unclassified sequences</taxon>
        <taxon>metagenomes</taxon>
        <taxon>ecological metagenomes</taxon>
    </lineage>
</organism>
<proteinExistence type="predicted"/>
<dbReference type="EMBL" id="UOFG01000264">
    <property type="protein sequence ID" value="VAW66164.1"/>
    <property type="molecule type" value="Genomic_DNA"/>
</dbReference>
<dbReference type="AlphaFoldDB" id="A0A3B0YBV3"/>
<dbReference type="Gene3D" id="1.10.101.10">
    <property type="entry name" value="PGBD-like superfamily/PGBD"/>
    <property type="match status" value="1"/>
</dbReference>
<reference evidence="3" key="1">
    <citation type="submission" date="2018-06" db="EMBL/GenBank/DDBJ databases">
        <authorList>
            <person name="Zhirakovskaya E."/>
        </authorList>
    </citation>
    <scope>NUCLEOTIDE SEQUENCE</scope>
</reference>